<evidence type="ECO:0000313" key="2">
    <source>
        <dbReference type="Proteomes" id="UP001139365"/>
    </source>
</evidence>
<gene>
    <name evidence="1" type="ORF">MR241_02940</name>
</gene>
<dbReference type="SUPFAM" id="SSF109998">
    <property type="entry name" value="Triger factor/SurA peptide-binding domain-like"/>
    <property type="match status" value="1"/>
</dbReference>
<proteinExistence type="predicted"/>
<dbReference type="AlphaFoldDB" id="A0AAE3JZT7"/>
<reference evidence="1 2" key="1">
    <citation type="submission" date="2022-03" db="EMBL/GenBank/DDBJ databases">
        <title>Metagenome-assembled genomes from swine fecal metagenomes.</title>
        <authorList>
            <person name="Holman D.B."/>
            <person name="Kommadath A."/>
        </authorList>
    </citation>
    <scope>NUCLEOTIDE SEQUENCE [LARGE SCALE GENOMIC DNA]</scope>
    <source>
        <strain evidence="1">SUG147</strain>
    </source>
</reference>
<protein>
    <recommendedName>
        <fullName evidence="3">Peptidylprolyl isomerase</fullName>
    </recommendedName>
</protein>
<evidence type="ECO:0008006" key="3">
    <source>
        <dbReference type="Google" id="ProtNLM"/>
    </source>
</evidence>
<dbReference type="InterPro" id="IPR037041">
    <property type="entry name" value="Trigger_fac_C_sf"/>
</dbReference>
<sequence>MKRIAILLAVVLVMPCLLFSCSGEKYETVMEYNGVKLTENMYYYWMSTFKRNILSSYSDAKDDASFWQAKYDENQTVEEYFTEIINQRIMNYLIAQSIFREQKLTLSSDEKKAIKNDIKEKIEYYGSRGELNEELKNLMLNIDSLETIYTWEKRHDAVYDYFYGKNGTETVSDSQIIDYYEKNYSRIKYIVFYTTKIKTDDKGNYVYDSDGQLVTEEMTEEELAATKKKIEECNEKLNNGASFDDMIKEYSDYNKIKEYPNGFYVSANEISTWGSGIVSGAVTAKPGDVFRVDEEAAVYLVLKCELTPFDSLSDTDSDQLKNLASYATTGLYREKFSALSEKVKVSGEILSKYRLSEIKANPYYSF</sequence>
<dbReference type="GO" id="GO:0015031">
    <property type="term" value="P:protein transport"/>
    <property type="evidence" value="ECO:0007669"/>
    <property type="project" value="InterPro"/>
</dbReference>
<comment type="caution">
    <text evidence="1">The sequence shown here is derived from an EMBL/GenBank/DDBJ whole genome shotgun (WGS) entry which is preliminary data.</text>
</comment>
<evidence type="ECO:0000313" key="1">
    <source>
        <dbReference type="EMBL" id="MCI5755235.1"/>
    </source>
</evidence>
<accession>A0AAE3JZT7</accession>
<dbReference type="InterPro" id="IPR027304">
    <property type="entry name" value="Trigger_fact/SurA_dom_sf"/>
</dbReference>
<organism evidence="1 2">
    <name type="scientific">Candidatus Colimorpha enterica</name>
    <dbReference type="NCBI Taxonomy" id="3083063"/>
    <lineage>
        <taxon>Bacteria</taxon>
        <taxon>Pseudomonadati</taxon>
        <taxon>Bacteroidota</taxon>
        <taxon>Bacteroidia</taxon>
        <taxon>Bacteroidales</taxon>
        <taxon>Candidatus Colimorpha</taxon>
    </lineage>
</organism>
<dbReference type="Gene3D" id="3.10.50.40">
    <property type="match status" value="1"/>
</dbReference>
<name>A0AAE3JZT7_9BACT</name>
<dbReference type="Proteomes" id="UP001139365">
    <property type="component" value="Unassembled WGS sequence"/>
</dbReference>
<dbReference type="InterPro" id="IPR046357">
    <property type="entry name" value="PPIase_dom_sf"/>
</dbReference>
<dbReference type="EMBL" id="JALEMU010000047">
    <property type="protein sequence ID" value="MCI5755235.1"/>
    <property type="molecule type" value="Genomic_DNA"/>
</dbReference>
<dbReference type="PROSITE" id="PS51257">
    <property type="entry name" value="PROKAR_LIPOPROTEIN"/>
    <property type="match status" value="1"/>
</dbReference>
<dbReference type="GO" id="GO:0003755">
    <property type="term" value="F:peptidyl-prolyl cis-trans isomerase activity"/>
    <property type="evidence" value="ECO:0007669"/>
    <property type="project" value="InterPro"/>
</dbReference>
<dbReference type="Gene3D" id="1.10.3120.10">
    <property type="entry name" value="Trigger factor, C-terminal domain"/>
    <property type="match status" value="1"/>
</dbReference>
<dbReference type="GO" id="GO:0006457">
    <property type="term" value="P:protein folding"/>
    <property type="evidence" value="ECO:0007669"/>
    <property type="project" value="InterPro"/>
</dbReference>